<dbReference type="PANTHER" id="PTHR33692">
    <property type="entry name" value="RIBOSOME MATURATION FACTOR RIMM"/>
    <property type="match status" value="1"/>
</dbReference>
<dbReference type="GO" id="GO:0042274">
    <property type="term" value="P:ribosomal small subunit biogenesis"/>
    <property type="evidence" value="ECO:0007669"/>
    <property type="project" value="UniProtKB-UniRule"/>
</dbReference>
<feature type="domain" description="Ribosome maturation factor RimM PRC barrel" evidence="7">
    <location>
        <begin position="93"/>
        <end position="158"/>
    </location>
</feature>
<keyword evidence="1 5" id="KW-0963">Cytoplasm</keyword>
<dbReference type="OrthoDB" id="9783509at2"/>
<evidence type="ECO:0000313" key="9">
    <source>
        <dbReference type="Proteomes" id="UP000295443"/>
    </source>
</evidence>
<dbReference type="Pfam" id="PF01782">
    <property type="entry name" value="RimM"/>
    <property type="match status" value="1"/>
</dbReference>
<keyword evidence="9" id="KW-1185">Reference proteome</keyword>
<dbReference type="Proteomes" id="UP000295443">
    <property type="component" value="Unassembled WGS sequence"/>
</dbReference>
<feature type="domain" description="RimM N-terminal" evidence="6">
    <location>
        <begin position="1"/>
        <end position="81"/>
    </location>
</feature>
<dbReference type="SUPFAM" id="SSF50346">
    <property type="entry name" value="PRC-barrel domain"/>
    <property type="match status" value="1"/>
</dbReference>
<dbReference type="Pfam" id="PF24986">
    <property type="entry name" value="PRC_RimM"/>
    <property type="match status" value="1"/>
</dbReference>
<proteinExistence type="inferred from homology"/>
<dbReference type="InterPro" id="IPR056792">
    <property type="entry name" value="PRC_RimM"/>
</dbReference>
<evidence type="ECO:0000313" key="8">
    <source>
        <dbReference type="EMBL" id="TCJ16315.1"/>
    </source>
</evidence>
<dbReference type="GO" id="GO:0043022">
    <property type="term" value="F:ribosome binding"/>
    <property type="evidence" value="ECO:0007669"/>
    <property type="project" value="InterPro"/>
</dbReference>
<accession>A0A4R1BGF9</accession>
<comment type="subunit">
    <text evidence="5">Binds ribosomal protein uS19.</text>
</comment>
<keyword evidence="4 5" id="KW-0143">Chaperone</keyword>
<evidence type="ECO:0000256" key="3">
    <source>
        <dbReference type="ARBA" id="ARBA00022552"/>
    </source>
</evidence>
<dbReference type="InterPro" id="IPR002676">
    <property type="entry name" value="RimM_N"/>
</dbReference>
<comment type="domain">
    <text evidence="5">The PRC barrel domain binds ribosomal protein uS19.</text>
</comment>
<keyword evidence="2 5" id="KW-0690">Ribosome biogenesis</keyword>
<comment type="caution">
    <text evidence="8">The sequence shown here is derived from an EMBL/GenBank/DDBJ whole genome shotgun (WGS) entry which is preliminary data.</text>
</comment>
<dbReference type="Gene3D" id="2.40.30.60">
    <property type="entry name" value="RimM"/>
    <property type="match status" value="1"/>
</dbReference>
<sequence length="160" mass="17675">MGRIAAPYAVRGWVKVQPFTEYLDNLLDYPVWHLGKAGRWREYKVLEAKVHSQFLLAQLDGVADRDAAEALQGQEVAVARAELPAPEADEYYWDDLVGLEVVNLAGEALGRVAEMLETGAHDIMRVTAGDTERLIPFTAPIVATVDIAAGRIVVDWGTDW</sequence>
<dbReference type="GO" id="GO:0005737">
    <property type="term" value="C:cytoplasm"/>
    <property type="evidence" value="ECO:0007669"/>
    <property type="project" value="UniProtKB-SubCell"/>
</dbReference>
<dbReference type="InterPro" id="IPR009000">
    <property type="entry name" value="Transl_B-barrel_sf"/>
</dbReference>
<evidence type="ECO:0000256" key="4">
    <source>
        <dbReference type="ARBA" id="ARBA00023186"/>
    </source>
</evidence>
<evidence type="ECO:0000256" key="5">
    <source>
        <dbReference type="HAMAP-Rule" id="MF_00014"/>
    </source>
</evidence>
<dbReference type="AlphaFoldDB" id="A0A4R1BGF9"/>
<dbReference type="GO" id="GO:0005840">
    <property type="term" value="C:ribosome"/>
    <property type="evidence" value="ECO:0007669"/>
    <property type="project" value="InterPro"/>
</dbReference>
<dbReference type="HAMAP" id="MF_00014">
    <property type="entry name" value="Ribosome_mat_RimM"/>
    <property type="match status" value="1"/>
</dbReference>
<dbReference type="InterPro" id="IPR011033">
    <property type="entry name" value="PRC_barrel-like_sf"/>
</dbReference>
<comment type="similarity">
    <text evidence="5">Belongs to the RimM family.</text>
</comment>
<dbReference type="EMBL" id="SJZB01000018">
    <property type="protein sequence ID" value="TCJ16315.1"/>
    <property type="molecule type" value="Genomic_DNA"/>
</dbReference>
<evidence type="ECO:0000256" key="2">
    <source>
        <dbReference type="ARBA" id="ARBA00022517"/>
    </source>
</evidence>
<dbReference type="InterPro" id="IPR011961">
    <property type="entry name" value="RimM"/>
</dbReference>
<evidence type="ECO:0000259" key="7">
    <source>
        <dbReference type="Pfam" id="PF24986"/>
    </source>
</evidence>
<evidence type="ECO:0000259" key="6">
    <source>
        <dbReference type="Pfam" id="PF01782"/>
    </source>
</evidence>
<dbReference type="NCBIfam" id="TIGR02273">
    <property type="entry name" value="16S_RimM"/>
    <property type="match status" value="1"/>
</dbReference>
<dbReference type="Gene3D" id="2.30.30.240">
    <property type="entry name" value="PRC-barrel domain"/>
    <property type="match status" value="1"/>
</dbReference>
<dbReference type="InterPro" id="IPR036976">
    <property type="entry name" value="RimM_N_sf"/>
</dbReference>
<dbReference type="SUPFAM" id="SSF50447">
    <property type="entry name" value="Translation proteins"/>
    <property type="match status" value="1"/>
</dbReference>
<protein>
    <recommendedName>
        <fullName evidence="5">Ribosome maturation factor RimM</fullName>
    </recommendedName>
</protein>
<dbReference type="RefSeq" id="WP_131445243.1">
    <property type="nucleotide sequence ID" value="NZ_SJZB01000018.1"/>
</dbReference>
<dbReference type="PANTHER" id="PTHR33692:SF1">
    <property type="entry name" value="RIBOSOME MATURATION FACTOR RIMM"/>
    <property type="match status" value="1"/>
</dbReference>
<comment type="function">
    <text evidence="5">An accessory protein needed during the final step in the assembly of 30S ribosomal subunit, possibly for assembly of the head region. Essential for efficient processing of 16S rRNA. May be needed both before and after RbfA during the maturation of 16S rRNA. It has affinity for free ribosomal 30S subunits but not for 70S ribosomes.</text>
</comment>
<dbReference type="GO" id="GO:0006364">
    <property type="term" value="P:rRNA processing"/>
    <property type="evidence" value="ECO:0007669"/>
    <property type="project" value="UniProtKB-UniRule"/>
</dbReference>
<organism evidence="8 9">
    <name type="scientific">Parasulfuritortus cantonensis</name>
    <dbReference type="NCBI Taxonomy" id="2528202"/>
    <lineage>
        <taxon>Bacteria</taxon>
        <taxon>Pseudomonadati</taxon>
        <taxon>Pseudomonadota</taxon>
        <taxon>Betaproteobacteria</taxon>
        <taxon>Nitrosomonadales</taxon>
        <taxon>Thiobacillaceae</taxon>
        <taxon>Parasulfuritortus</taxon>
    </lineage>
</organism>
<reference evidence="8 9" key="1">
    <citation type="submission" date="2019-03" db="EMBL/GenBank/DDBJ databases">
        <title>Genome sequence of Thiobacillaceae bacterium LSR1, a sulfur-oxidizing bacterium isolated from freshwater sediment.</title>
        <authorList>
            <person name="Li S."/>
        </authorList>
    </citation>
    <scope>NUCLEOTIDE SEQUENCE [LARGE SCALE GENOMIC DNA]</scope>
    <source>
        <strain evidence="8 9">LSR1</strain>
    </source>
</reference>
<evidence type="ECO:0000256" key="1">
    <source>
        <dbReference type="ARBA" id="ARBA00022490"/>
    </source>
</evidence>
<gene>
    <name evidence="5 8" type="primary">rimM</name>
    <name evidence="8" type="ORF">EZJ19_05275</name>
</gene>
<name>A0A4R1BGF9_9PROT</name>
<comment type="subcellular location">
    <subcellularLocation>
        <location evidence="5">Cytoplasm</location>
    </subcellularLocation>
</comment>
<keyword evidence="3 5" id="KW-0698">rRNA processing</keyword>